<name>A0ABV9JI27_9GAMM</name>
<evidence type="ECO:0000313" key="2">
    <source>
        <dbReference type="Proteomes" id="UP001595962"/>
    </source>
</evidence>
<evidence type="ECO:0000313" key="1">
    <source>
        <dbReference type="EMBL" id="MFC4654347.1"/>
    </source>
</evidence>
<keyword evidence="2" id="KW-1185">Reference proteome</keyword>
<gene>
    <name evidence="1" type="ORF">ACFO3I_04815</name>
</gene>
<dbReference type="Proteomes" id="UP001595962">
    <property type="component" value="Unassembled WGS sequence"/>
</dbReference>
<reference evidence="2" key="1">
    <citation type="journal article" date="2019" name="Int. J. Syst. Evol. Microbiol.">
        <title>The Global Catalogue of Microorganisms (GCM) 10K type strain sequencing project: providing services to taxonomists for standard genome sequencing and annotation.</title>
        <authorList>
            <consortium name="The Broad Institute Genomics Platform"/>
            <consortium name="The Broad Institute Genome Sequencing Center for Infectious Disease"/>
            <person name="Wu L."/>
            <person name="Ma J."/>
        </authorList>
    </citation>
    <scope>NUCLEOTIDE SEQUENCE [LARGE SCALE GENOMIC DNA]</scope>
    <source>
        <strain evidence="2">DT28</strain>
    </source>
</reference>
<sequence>MTAPMYGYTVLSENEPNLKASIQNALNALNELATQASNNPEALLSIQNAITSIKGCALHNAISPEQAQRNATHLDRIKAKFRKPAPVAVTPRLPNRLMGLPL</sequence>
<proteinExistence type="predicted"/>
<dbReference type="RefSeq" id="WP_377332196.1">
    <property type="nucleotide sequence ID" value="NZ_JBHSGB010000005.1"/>
</dbReference>
<organism evidence="1 2">
    <name type="scientific">Rheinheimera marina</name>
    <dbReference type="NCBI Taxonomy" id="1774958"/>
    <lineage>
        <taxon>Bacteria</taxon>
        <taxon>Pseudomonadati</taxon>
        <taxon>Pseudomonadota</taxon>
        <taxon>Gammaproteobacteria</taxon>
        <taxon>Chromatiales</taxon>
        <taxon>Chromatiaceae</taxon>
        <taxon>Rheinheimera</taxon>
    </lineage>
</organism>
<accession>A0ABV9JI27</accession>
<comment type="caution">
    <text evidence="1">The sequence shown here is derived from an EMBL/GenBank/DDBJ whole genome shotgun (WGS) entry which is preliminary data.</text>
</comment>
<dbReference type="EMBL" id="JBHSGB010000005">
    <property type="protein sequence ID" value="MFC4654347.1"/>
    <property type="molecule type" value="Genomic_DNA"/>
</dbReference>
<protein>
    <submittedName>
        <fullName evidence="1">Uncharacterized protein</fullName>
    </submittedName>
</protein>